<keyword evidence="4 7" id="KW-0378">Hydrolase</keyword>
<evidence type="ECO:0000256" key="1">
    <source>
        <dbReference type="ARBA" id="ARBA00005964"/>
    </source>
</evidence>
<comment type="similarity">
    <text evidence="2">Belongs to the 'GDXG' lipolytic enzyme family.</text>
</comment>
<name>A0AAV1KE03_9NEOP</name>
<feature type="signal peptide" evidence="7">
    <location>
        <begin position="1"/>
        <end position="20"/>
    </location>
</feature>
<dbReference type="PROSITE" id="PS01173">
    <property type="entry name" value="LIPASE_GDXG_HIS"/>
    <property type="match status" value="1"/>
</dbReference>
<keyword evidence="5" id="KW-1015">Disulfide bond</keyword>
<sequence>MASLQFYFFLFAIVLGGAQGSNPVVRIAHGELQGAWRVSPNGRTYASFHGIPYARPPVGKYRFREPKEQKPWLGVWDASKPLSECLQYDPFGKQIVGSENCLYVNVDTPKLSADALLPVMVYIHGGAFMYGSGAAYNATRVMDRDMVVVTINYRLGPLGFLSTGDEVIPGNAGLKDQSFALQWVKNNIMMFGGNPDSITLTGCSAGGASVHYHYLSPMSKDTFHRGIAFSGSAFSSWTHAVKPAEKARSLAAIVGCPTANTKEMADCLKYRPAEVLVNAQIEMFEWKVHLFTPFTPTHEAPNVKNPFLTQYPYHVVQAGGMHKLPLITSVTSEEGLYPAAAYQTDPSLLKELDSQWEQLASNIFEYNDTLPLSQRSAVAAKIKKYYIGEKHIDQDTFGQLVQALGDRLFAADVGRLAQMHAALSGQPTYLYRYSYRGQQSLSNRIARNDENYGVSHADDILLIFKFFDAYTPADVQMREKLLDLFYSYAATGTPKITNGPQWTPVVPGSQELNYLEIASPTEFAMKTSSDFGHRSFWDSLGFIENENFNERNIKDEL</sequence>
<dbReference type="InterPro" id="IPR002168">
    <property type="entry name" value="Lipase_GDXG_HIS_AS"/>
</dbReference>
<dbReference type="SUPFAM" id="SSF53474">
    <property type="entry name" value="alpha/beta-Hydrolases"/>
    <property type="match status" value="1"/>
</dbReference>
<evidence type="ECO:0000313" key="9">
    <source>
        <dbReference type="EMBL" id="CAK1580594.1"/>
    </source>
</evidence>
<feature type="chain" id="PRO_5043104474" description="Carboxylic ester hydrolase" evidence="7">
    <location>
        <begin position="21"/>
        <end position="557"/>
    </location>
</feature>
<evidence type="ECO:0000256" key="7">
    <source>
        <dbReference type="RuleBase" id="RU361235"/>
    </source>
</evidence>
<accession>A0AAV1KE03</accession>
<dbReference type="EMBL" id="CAVLGL010000013">
    <property type="protein sequence ID" value="CAK1580594.1"/>
    <property type="molecule type" value="Genomic_DNA"/>
</dbReference>
<protein>
    <recommendedName>
        <fullName evidence="7">Carboxylic ester hydrolase</fullName>
        <ecNumber evidence="7">3.1.1.-</ecNumber>
    </recommendedName>
</protein>
<reference evidence="9 10" key="1">
    <citation type="submission" date="2023-11" db="EMBL/GenBank/DDBJ databases">
        <authorList>
            <person name="Hedman E."/>
            <person name="Englund M."/>
            <person name="Stromberg M."/>
            <person name="Nyberg Akerstrom W."/>
            <person name="Nylinder S."/>
            <person name="Jareborg N."/>
            <person name="Kallberg Y."/>
            <person name="Kronander E."/>
        </authorList>
    </citation>
    <scope>NUCLEOTIDE SEQUENCE [LARGE SCALE GENOMIC DNA]</scope>
</reference>
<dbReference type="Gene3D" id="3.40.50.1820">
    <property type="entry name" value="alpha/beta hydrolase"/>
    <property type="match status" value="1"/>
</dbReference>
<evidence type="ECO:0000256" key="6">
    <source>
        <dbReference type="ARBA" id="ARBA00023180"/>
    </source>
</evidence>
<keyword evidence="10" id="KW-1185">Reference proteome</keyword>
<evidence type="ECO:0000256" key="4">
    <source>
        <dbReference type="ARBA" id="ARBA00022801"/>
    </source>
</evidence>
<dbReference type="EC" id="3.1.1.-" evidence="7"/>
<keyword evidence="7" id="KW-0732">Signal</keyword>
<dbReference type="PANTHER" id="PTHR43142:SF1">
    <property type="entry name" value="CARBOXYLIC ESTER HYDROLASE"/>
    <property type="match status" value="1"/>
</dbReference>
<dbReference type="GO" id="GO:0052689">
    <property type="term" value="F:carboxylic ester hydrolase activity"/>
    <property type="evidence" value="ECO:0007669"/>
    <property type="project" value="UniProtKB-KW"/>
</dbReference>
<dbReference type="InterPro" id="IPR029058">
    <property type="entry name" value="AB_hydrolase_fold"/>
</dbReference>
<feature type="domain" description="Carboxylesterase type B" evidence="8">
    <location>
        <begin position="22"/>
        <end position="525"/>
    </location>
</feature>
<dbReference type="PROSITE" id="PS00122">
    <property type="entry name" value="CARBOXYLESTERASE_B_1"/>
    <property type="match status" value="1"/>
</dbReference>
<evidence type="ECO:0000256" key="5">
    <source>
        <dbReference type="ARBA" id="ARBA00023157"/>
    </source>
</evidence>
<comment type="caution">
    <text evidence="9">The sequence shown here is derived from an EMBL/GenBank/DDBJ whole genome shotgun (WGS) entry which is preliminary data.</text>
</comment>
<dbReference type="PANTHER" id="PTHR43142">
    <property type="entry name" value="CARBOXYLIC ESTER HYDROLASE"/>
    <property type="match status" value="1"/>
</dbReference>
<comment type="similarity">
    <text evidence="1 7">Belongs to the type-B carboxylesterase/lipase family.</text>
</comment>
<evidence type="ECO:0000313" key="10">
    <source>
        <dbReference type="Proteomes" id="UP001314205"/>
    </source>
</evidence>
<evidence type="ECO:0000259" key="8">
    <source>
        <dbReference type="Pfam" id="PF00135"/>
    </source>
</evidence>
<dbReference type="AlphaFoldDB" id="A0AAV1KE03"/>
<dbReference type="InterPro" id="IPR002018">
    <property type="entry name" value="CarbesteraseB"/>
</dbReference>
<gene>
    <name evidence="9" type="ORF">PARMNEM_LOCUS2368</name>
</gene>
<dbReference type="InterPro" id="IPR019826">
    <property type="entry name" value="Carboxylesterase_B_AS"/>
</dbReference>
<dbReference type="Pfam" id="PF00135">
    <property type="entry name" value="COesterase"/>
    <property type="match status" value="1"/>
</dbReference>
<evidence type="ECO:0000256" key="2">
    <source>
        <dbReference type="ARBA" id="ARBA00010515"/>
    </source>
</evidence>
<proteinExistence type="inferred from homology"/>
<keyword evidence="6" id="KW-0325">Glycoprotein</keyword>
<organism evidence="9 10">
    <name type="scientific">Parnassius mnemosyne</name>
    <name type="common">clouded apollo</name>
    <dbReference type="NCBI Taxonomy" id="213953"/>
    <lineage>
        <taxon>Eukaryota</taxon>
        <taxon>Metazoa</taxon>
        <taxon>Ecdysozoa</taxon>
        <taxon>Arthropoda</taxon>
        <taxon>Hexapoda</taxon>
        <taxon>Insecta</taxon>
        <taxon>Pterygota</taxon>
        <taxon>Neoptera</taxon>
        <taxon>Endopterygota</taxon>
        <taxon>Lepidoptera</taxon>
        <taxon>Glossata</taxon>
        <taxon>Ditrysia</taxon>
        <taxon>Papilionoidea</taxon>
        <taxon>Papilionidae</taxon>
        <taxon>Parnassiinae</taxon>
        <taxon>Parnassini</taxon>
        <taxon>Parnassius</taxon>
        <taxon>Driopa</taxon>
    </lineage>
</organism>
<dbReference type="Proteomes" id="UP001314205">
    <property type="component" value="Unassembled WGS sequence"/>
</dbReference>
<keyword evidence="3" id="KW-0719">Serine esterase</keyword>
<evidence type="ECO:0000256" key="3">
    <source>
        <dbReference type="ARBA" id="ARBA00022487"/>
    </source>
</evidence>